<comment type="caution">
    <text evidence="2">The sequence shown here is derived from an EMBL/GenBank/DDBJ whole genome shotgun (WGS) entry which is preliminary data.</text>
</comment>
<evidence type="ECO:0000313" key="3">
    <source>
        <dbReference type="Proteomes" id="UP000821837"/>
    </source>
</evidence>
<evidence type="ECO:0000313" key="2">
    <source>
        <dbReference type="EMBL" id="KAH7971655.1"/>
    </source>
</evidence>
<keyword evidence="3" id="KW-1185">Reference proteome</keyword>
<accession>A0A9D4T500</accession>
<sequence length="194" mass="21779">MRSSRASSEEREIRNRHSGIGWYAKELKAVLAPMPTNEPMIPAWFKNVDALFAALSIPEEQEVKGWLKPKDIAELAANFEESLDGSRQSNYRGHPKQSTELMSDLKEYDMGISCTTQEMAPEQNLPLRDQEQVSQGSNPSANAVQRTLEEPPSSEQQVPNTEGEANTSLEDKGEEEQDAQALEPQFFRRGAKTR</sequence>
<reference evidence="2" key="1">
    <citation type="journal article" date="2020" name="Cell">
        <title>Large-Scale Comparative Analyses of Tick Genomes Elucidate Their Genetic Diversity and Vector Capacities.</title>
        <authorList>
            <consortium name="Tick Genome and Microbiome Consortium (TIGMIC)"/>
            <person name="Jia N."/>
            <person name="Wang J."/>
            <person name="Shi W."/>
            <person name="Du L."/>
            <person name="Sun Y."/>
            <person name="Zhan W."/>
            <person name="Jiang J.F."/>
            <person name="Wang Q."/>
            <person name="Zhang B."/>
            <person name="Ji P."/>
            <person name="Bell-Sakyi L."/>
            <person name="Cui X.M."/>
            <person name="Yuan T.T."/>
            <person name="Jiang B.G."/>
            <person name="Yang W.F."/>
            <person name="Lam T.T."/>
            <person name="Chang Q.C."/>
            <person name="Ding S.J."/>
            <person name="Wang X.J."/>
            <person name="Zhu J.G."/>
            <person name="Ruan X.D."/>
            <person name="Zhao L."/>
            <person name="Wei J.T."/>
            <person name="Ye R.Z."/>
            <person name="Que T.C."/>
            <person name="Du C.H."/>
            <person name="Zhou Y.H."/>
            <person name="Cheng J.X."/>
            <person name="Dai P.F."/>
            <person name="Guo W.B."/>
            <person name="Han X.H."/>
            <person name="Huang E.J."/>
            <person name="Li L.F."/>
            <person name="Wei W."/>
            <person name="Gao Y.C."/>
            <person name="Liu J.Z."/>
            <person name="Shao H.Z."/>
            <person name="Wang X."/>
            <person name="Wang C.C."/>
            <person name="Yang T.C."/>
            <person name="Huo Q.B."/>
            <person name="Li W."/>
            <person name="Chen H.Y."/>
            <person name="Chen S.E."/>
            <person name="Zhou L.G."/>
            <person name="Ni X.B."/>
            <person name="Tian J.H."/>
            <person name="Sheng Y."/>
            <person name="Liu T."/>
            <person name="Pan Y.S."/>
            <person name="Xia L.Y."/>
            <person name="Li J."/>
            <person name="Zhao F."/>
            <person name="Cao W.C."/>
        </authorList>
    </citation>
    <scope>NUCLEOTIDE SEQUENCE</scope>
    <source>
        <strain evidence="2">Rsan-2018</strain>
    </source>
</reference>
<organism evidence="2 3">
    <name type="scientific">Rhipicephalus sanguineus</name>
    <name type="common">Brown dog tick</name>
    <name type="synonym">Ixodes sanguineus</name>
    <dbReference type="NCBI Taxonomy" id="34632"/>
    <lineage>
        <taxon>Eukaryota</taxon>
        <taxon>Metazoa</taxon>
        <taxon>Ecdysozoa</taxon>
        <taxon>Arthropoda</taxon>
        <taxon>Chelicerata</taxon>
        <taxon>Arachnida</taxon>
        <taxon>Acari</taxon>
        <taxon>Parasitiformes</taxon>
        <taxon>Ixodida</taxon>
        <taxon>Ixodoidea</taxon>
        <taxon>Ixodidae</taxon>
        <taxon>Rhipicephalinae</taxon>
        <taxon>Rhipicephalus</taxon>
        <taxon>Rhipicephalus</taxon>
    </lineage>
</organism>
<reference evidence="2" key="2">
    <citation type="submission" date="2021-09" db="EMBL/GenBank/DDBJ databases">
        <authorList>
            <person name="Jia N."/>
            <person name="Wang J."/>
            <person name="Shi W."/>
            <person name="Du L."/>
            <person name="Sun Y."/>
            <person name="Zhan W."/>
            <person name="Jiang J."/>
            <person name="Wang Q."/>
            <person name="Zhang B."/>
            <person name="Ji P."/>
            <person name="Sakyi L.B."/>
            <person name="Cui X."/>
            <person name="Yuan T."/>
            <person name="Jiang B."/>
            <person name="Yang W."/>
            <person name="Lam T.T.-Y."/>
            <person name="Chang Q."/>
            <person name="Ding S."/>
            <person name="Wang X."/>
            <person name="Zhu J."/>
            <person name="Ruan X."/>
            <person name="Zhao L."/>
            <person name="Wei J."/>
            <person name="Que T."/>
            <person name="Du C."/>
            <person name="Cheng J."/>
            <person name="Dai P."/>
            <person name="Han X."/>
            <person name="Huang E."/>
            <person name="Gao Y."/>
            <person name="Liu J."/>
            <person name="Shao H."/>
            <person name="Ye R."/>
            <person name="Li L."/>
            <person name="Wei W."/>
            <person name="Wang X."/>
            <person name="Wang C."/>
            <person name="Huo Q."/>
            <person name="Li W."/>
            <person name="Guo W."/>
            <person name="Chen H."/>
            <person name="Chen S."/>
            <person name="Zhou L."/>
            <person name="Zhou L."/>
            <person name="Ni X."/>
            <person name="Tian J."/>
            <person name="Zhou Y."/>
            <person name="Sheng Y."/>
            <person name="Liu T."/>
            <person name="Pan Y."/>
            <person name="Xia L."/>
            <person name="Li J."/>
            <person name="Zhao F."/>
            <person name="Cao W."/>
        </authorList>
    </citation>
    <scope>NUCLEOTIDE SEQUENCE</scope>
    <source>
        <strain evidence="2">Rsan-2018</strain>
        <tissue evidence="2">Larvae</tissue>
    </source>
</reference>
<evidence type="ECO:0000256" key="1">
    <source>
        <dbReference type="SAM" id="MobiDB-lite"/>
    </source>
</evidence>
<feature type="region of interest" description="Disordered" evidence="1">
    <location>
        <begin position="120"/>
        <end position="194"/>
    </location>
</feature>
<protein>
    <submittedName>
        <fullName evidence="2">Uncharacterized protein</fullName>
    </submittedName>
</protein>
<feature type="compositionally biased region" description="Polar residues" evidence="1">
    <location>
        <begin position="153"/>
        <end position="168"/>
    </location>
</feature>
<name>A0A9D4T500_RHISA</name>
<dbReference type="AlphaFoldDB" id="A0A9D4T500"/>
<dbReference type="EMBL" id="JABSTV010001247">
    <property type="protein sequence ID" value="KAH7971655.1"/>
    <property type="molecule type" value="Genomic_DNA"/>
</dbReference>
<gene>
    <name evidence="2" type="ORF">HPB52_001153</name>
</gene>
<proteinExistence type="predicted"/>
<dbReference type="Proteomes" id="UP000821837">
    <property type="component" value="Chromosome 11"/>
</dbReference>
<feature type="compositionally biased region" description="Polar residues" evidence="1">
    <location>
        <begin position="132"/>
        <end position="145"/>
    </location>
</feature>